<dbReference type="RefSeq" id="WP_083619828.1">
    <property type="nucleotide sequence ID" value="NZ_LR734863.1"/>
</dbReference>
<reference evidence="1" key="1">
    <citation type="submission" date="2019-10" db="EMBL/GenBank/DDBJ databases">
        <authorList>
            <consortium name="Genoscope - CEA"/>
            <person name="William W."/>
        </authorList>
    </citation>
    <scope>NUCLEOTIDE SEQUENCE [LARGE SCALE GENOMIC DNA]</scope>
    <source>
        <strain evidence="1">BBR_PRJEB10992</strain>
    </source>
</reference>
<name>A0A7Z9DXA5_9CYAN</name>
<gene>
    <name evidence="1" type="ORF">PL8927_510025</name>
</gene>
<comment type="caution">
    <text evidence="1">The sequence shown here is derived from an EMBL/GenBank/DDBJ whole genome shotgun (WGS) entry which is preliminary data.</text>
</comment>
<dbReference type="Proteomes" id="UP000184550">
    <property type="component" value="Unassembled WGS sequence"/>
</dbReference>
<dbReference type="EMBL" id="CZCU02000126">
    <property type="protein sequence ID" value="VXD15997.1"/>
    <property type="molecule type" value="Genomic_DNA"/>
</dbReference>
<proteinExistence type="predicted"/>
<accession>A0A7Z9DXA5</accession>
<evidence type="ECO:0000313" key="2">
    <source>
        <dbReference type="Proteomes" id="UP000184550"/>
    </source>
</evidence>
<sequence length="142" mass="15375">MGQLTRTAIQLGSRQIRSNSTGGKILRVWEAAGWLEDITPRDPNAPPGQGGQQPNPGGILGFLQGLGGFIVSLVKFSMKCLSFTFGGLFNIVRGTFDAIWNFNWNISQKQILNTIGNQWANVGVRFAGLAGIALRAMVRTKV</sequence>
<dbReference type="AlphaFoldDB" id="A0A7Z9DXA5"/>
<evidence type="ECO:0000313" key="1">
    <source>
        <dbReference type="EMBL" id="VXD15997.1"/>
    </source>
</evidence>
<organism evidence="1 2">
    <name type="scientific">Planktothrix serta PCC 8927</name>
    <dbReference type="NCBI Taxonomy" id="671068"/>
    <lineage>
        <taxon>Bacteria</taxon>
        <taxon>Bacillati</taxon>
        <taxon>Cyanobacteriota</taxon>
        <taxon>Cyanophyceae</taxon>
        <taxon>Oscillatoriophycideae</taxon>
        <taxon>Oscillatoriales</taxon>
        <taxon>Microcoleaceae</taxon>
        <taxon>Planktothrix</taxon>
    </lineage>
</organism>
<keyword evidence="2" id="KW-1185">Reference proteome</keyword>
<protein>
    <submittedName>
        <fullName evidence="1">Uncharacterized protein</fullName>
    </submittedName>
</protein>